<dbReference type="OMA" id="MIQDQHH"/>
<proteinExistence type="predicted"/>
<accession>A0A3Q7J867</accession>
<evidence type="ECO:0000313" key="1">
    <source>
        <dbReference type="EnsemblPlants" id="Solyc12g040533.1.1"/>
    </source>
</evidence>
<dbReference type="EnsemblPlants" id="Solyc12g040533.1.1">
    <property type="protein sequence ID" value="Solyc12g040533.1.1"/>
    <property type="gene ID" value="Solyc12g040533.1"/>
</dbReference>
<sequence length="274" mass="31086">MEGHIHQQQPKENQQQNNMSGIFSQVNYTSGGMYASVAQPCVCVNIDTNGGDKLFGKWVPLQPTDSLMIEDQHRLRSHQDVNTDTGGGDKHNQHQFLSHQDVYINSSSAKLLPQQNDVYLTNDLNQHTYMSYQGGHTDICNLDELFAQWSAFIKDQPYDQHQLMIHQGCNINTSNAHKLLPPQNDIEPMDALMIQEQHNDQHQLMSHQGVRINTNGGDRLFSQRSGVEKSYLSMTQGSAQDLLQQQNDSDALMTQDQHHDQHQFISYQGVISDT</sequence>
<dbReference type="Proteomes" id="UP000004994">
    <property type="component" value="Chromosome 12"/>
</dbReference>
<protein>
    <submittedName>
        <fullName evidence="1">Uncharacterized protein</fullName>
    </submittedName>
</protein>
<keyword evidence="2" id="KW-1185">Reference proteome</keyword>
<dbReference type="InParanoid" id="A0A3Q7J867"/>
<dbReference type="AlphaFoldDB" id="A0A3Q7J867"/>
<reference evidence="1" key="1">
    <citation type="journal article" date="2012" name="Nature">
        <title>The tomato genome sequence provides insights into fleshy fruit evolution.</title>
        <authorList>
            <consortium name="Tomato Genome Consortium"/>
        </authorList>
    </citation>
    <scope>NUCLEOTIDE SEQUENCE [LARGE SCALE GENOMIC DNA]</scope>
    <source>
        <strain evidence="1">cv. Heinz 1706</strain>
    </source>
</reference>
<reference evidence="1" key="2">
    <citation type="submission" date="2019-01" db="UniProtKB">
        <authorList>
            <consortium name="EnsemblPlants"/>
        </authorList>
    </citation>
    <scope>IDENTIFICATION</scope>
    <source>
        <strain evidence="1">cv. Heinz 1706</strain>
    </source>
</reference>
<organism evidence="1">
    <name type="scientific">Solanum lycopersicum</name>
    <name type="common">Tomato</name>
    <name type="synonym">Lycopersicon esculentum</name>
    <dbReference type="NCBI Taxonomy" id="4081"/>
    <lineage>
        <taxon>Eukaryota</taxon>
        <taxon>Viridiplantae</taxon>
        <taxon>Streptophyta</taxon>
        <taxon>Embryophyta</taxon>
        <taxon>Tracheophyta</taxon>
        <taxon>Spermatophyta</taxon>
        <taxon>Magnoliopsida</taxon>
        <taxon>eudicotyledons</taxon>
        <taxon>Gunneridae</taxon>
        <taxon>Pentapetalae</taxon>
        <taxon>asterids</taxon>
        <taxon>lamiids</taxon>
        <taxon>Solanales</taxon>
        <taxon>Solanaceae</taxon>
        <taxon>Solanoideae</taxon>
        <taxon>Solaneae</taxon>
        <taxon>Solanum</taxon>
        <taxon>Solanum subgen. Lycopersicon</taxon>
    </lineage>
</organism>
<evidence type="ECO:0000313" key="2">
    <source>
        <dbReference type="Proteomes" id="UP000004994"/>
    </source>
</evidence>
<dbReference type="Gramene" id="Solyc12g040533.1.1">
    <property type="protein sequence ID" value="Solyc12g040533.1.1"/>
    <property type="gene ID" value="Solyc12g040533.1"/>
</dbReference>
<name>A0A3Q7J867_SOLLC</name>